<keyword evidence="3" id="KW-1185">Reference proteome</keyword>
<evidence type="ECO:0000313" key="2">
    <source>
        <dbReference type="EMBL" id="SIN99931.1"/>
    </source>
</evidence>
<dbReference type="RefSeq" id="WP_074225607.1">
    <property type="nucleotide sequence ID" value="NZ_FSRC01000002.1"/>
</dbReference>
<proteinExistence type="predicted"/>
<name>A0A1N6FXK8_9BACT</name>
<dbReference type="Pfam" id="PF11845">
    <property type="entry name" value="Tll0287-like"/>
    <property type="match status" value="1"/>
</dbReference>
<dbReference type="EMBL" id="FSRC01000002">
    <property type="protein sequence ID" value="SIN99931.1"/>
    <property type="molecule type" value="Genomic_DNA"/>
</dbReference>
<dbReference type="STRING" id="226505.SAMN05444394_2805"/>
<evidence type="ECO:0000313" key="3">
    <source>
        <dbReference type="Proteomes" id="UP000185221"/>
    </source>
</evidence>
<dbReference type="AlphaFoldDB" id="A0A1N6FXK8"/>
<dbReference type="InterPro" id="IPR021796">
    <property type="entry name" value="Tll0287-like_dom"/>
</dbReference>
<sequence>MKNKYLLLALFLVLISCGPRERVSKEVFDEVNKTMEVKRLSDAEILQEAMIWGDSLTSEAQKNLISSLQRAIEEGGFEHAISFCKENASTITGSKLPTEEIQLKRVAIKNRNPQNVPDADEALIIDAYAYNAENGIDNQPNIQKIENGEVFLYTKAIMFPGGICSNCHGDPDSEISSEVFKSIKELYPGDQATGFKPGDLRGMWSLKIPKKEVVKRL</sequence>
<accession>A0A1N6FXK8</accession>
<evidence type="ECO:0000259" key="1">
    <source>
        <dbReference type="Pfam" id="PF11845"/>
    </source>
</evidence>
<gene>
    <name evidence="2" type="ORF">SAMN05444394_2805</name>
</gene>
<feature type="domain" description="Tll0287-like" evidence="1">
    <location>
        <begin position="68"/>
        <end position="209"/>
    </location>
</feature>
<dbReference type="Proteomes" id="UP000185221">
    <property type="component" value="Unassembled WGS sequence"/>
</dbReference>
<organism evidence="2 3">
    <name type="scientific">Algoriphagus halophilus</name>
    <dbReference type="NCBI Taxonomy" id="226505"/>
    <lineage>
        <taxon>Bacteria</taxon>
        <taxon>Pseudomonadati</taxon>
        <taxon>Bacteroidota</taxon>
        <taxon>Cytophagia</taxon>
        <taxon>Cytophagales</taxon>
        <taxon>Cyclobacteriaceae</taxon>
        <taxon>Algoriphagus</taxon>
    </lineage>
</organism>
<dbReference type="PROSITE" id="PS51257">
    <property type="entry name" value="PROKAR_LIPOPROTEIN"/>
    <property type="match status" value="1"/>
</dbReference>
<protein>
    <recommendedName>
        <fullName evidence="1">Tll0287-like domain-containing protein</fullName>
    </recommendedName>
</protein>
<dbReference type="OrthoDB" id="1494333at2"/>
<reference evidence="3" key="1">
    <citation type="submission" date="2016-11" db="EMBL/GenBank/DDBJ databases">
        <authorList>
            <person name="Varghese N."/>
            <person name="Submissions S."/>
        </authorList>
    </citation>
    <scope>NUCLEOTIDE SEQUENCE [LARGE SCALE GENOMIC DNA]</scope>
    <source>
        <strain evidence="3">DSM 15292</strain>
    </source>
</reference>